<dbReference type="AlphaFoldDB" id="A0A9P7VFL9"/>
<dbReference type="PANTHER" id="PTHR13832">
    <property type="entry name" value="PROTEIN PHOSPHATASE 2C"/>
    <property type="match status" value="1"/>
</dbReference>
<comment type="similarity">
    <text evidence="4">Belongs to the PP2C family.</text>
</comment>
<protein>
    <submittedName>
        <fullName evidence="6">Protein serine/threonine phosphatase 2C</fullName>
    </submittedName>
</protein>
<dbReference type="Gene3D" id="3.60.40.10">
    <property type="entry name" value="PPM-type phosphatase domain"/>
    <property type="match status" value="1"/>
</dbReference>
<evidence type="ECO:0000256" key="4">
    <source>
        <dbReference type="RuleBase" id="RU003465"/>
    </source>
</evidence>
<dbReference type="PROSITE" id="PS51746">
    <property type="entry name" value="PPM_2"/>
    <property type="match status" value="1"/>
</dbReference>
<dbReference type="PROSITE" id="PS01032">
    <property type="entry name" value="PPM_1"/>
    <property type="match status" value="1"/>
</dbReference>
<dbReference type="InterPro" id="IPR001932">
    <property type="entry name" value="PPM-type_phosphatase-like_dom"/>
</dbReference>
<sequence>MTAGVHSVTFQPTPGARNEDRFVVHSWLIDGRRWKFLAVFDGHGSAHTSEYAAANLPRFIEEELRHVVVECRNRSRDTLIRKVKKALRQRIEDFDEAIGDAVKNLCPDPFTLNYPQAVALVDANKHILQRAYSGSTLALALIDEDRDNMWLAGLGDSTVALACEDPDGIGYGEAPLPLHSTHTPKEYITIAMMHPSEEKDDIMENGQLLGAVPYTRGLGDYGLKFPSEFSTELFFKLPRGQRPQRYRDGIRYCNVTPPYVLNSPSTRFIDLTELRPHKSTLILYTHGVDAIVNGETPGDQRIKKPDGPDPSVIVGTLVGSKVDEAFAQETLGHGVEIGWIGSDGNRAVELLGNLLAGTSVEMFARFLRPRDSDRRLYLDDTTILRYELVRATNVVL</sequence>
<dbReference type="GO" id="GO:0004722">
    <property type="term" value="F:protein serine/threonine phosphatase activity"/>
    <property type="evidence" value="ECO:0007669"/>
    <property type="project" value="InterPro"/>
</dbReference>
<dbReference type="SUPFAM" id="SSF81606">
    <property type="entry name" value="PP2C-like"/>
    <property type="match status" value="1"/>
</dbReference>
<dbReference type="EMBL" id="MU250587">
    <property type="protein sequence ID" value="KAG7439660.1"/>
    <property type="molecule type" value="Genomic_DNA"/>
</dbReference>
<comment type="caution">
    <text evidence="6">The sequence shown here is derived from an EMBL/GenBank/DDBJ whole genome shotgun (WGS) entry which is preliminary data.</text>
</comment>
<dbReference type="InterPro" id="IPR036457">
    <property type="entry name" value="PPM-type-like_dom_sf"/>
</dbReference>
<evidence type="ECO:0000256" key="1">
    <source>
        <dbReference type="ARBA" id="ARBA00022723"/>
    </source>
</evidence>
<evidence type="ECO:0000256" key="2">
    <source>
        <dbReference type="ARBA" id="ARBA00022801"/>
    </source>
</evidence>
<evidence type="ECO:0000313" key="7">
    <source>
        <dbReference type="Proteomes" id="UP000812287"/>
    </source>
</evidence>
<name>A0A9P7VFL9_9AGAR</name>
<evidence type="ECO:0000256" key="3">
    <source>
        <dbReference type="ARBA" id="ARBA00022912"/>
    </source>
</evidence>
<accession>A0A9P7VFL9</accession>
<evidence type="ECO:0000259" key="5">
    <source>
        <dbReference type="PROSITE" id="PS51746"/>
    </source>
</evidence>
<dbReference type="RefSeq" id="XP_043033160.1">
    <property type="nucleotide sequence ID" value="XM_043183871.1"/>
</dbReference>
<organism evidence="6 7">
    <name type="scientific">Guyanagaster necrorhizus</name>
    <dbReference type="NCBI Taxonomy" id="856835"/>
    <lineage>
        <taxon>Eukaryota</taxon>
        <taxon>Fungi</taxon>
        <taxon>Dikarya</taxon>
        <taxon>Basidiomycota</taxon>
        <taxon>Agaricomycotina</taxon>
        <taxon>Agaricomycetes</taxon>
        <taxon>Agaricomycetidae</taxon>
        <taxon>Agaricales</taxon>
        <taxon>Marasmiineae</taxon>
        <taxon>Physalacriaceae</taxon>
        <taxon>Guyanagaster</taxon>
    </lineage>
</organism>
<dbReference type="OrthoDB" id="420076at2759"/>
<dbReference type="GeneID" id="66106168"/>
<dbReference type="Proteomes" id="UP000812287">
    <property type="component" value="Unassembled WGS sequence"/>
</dbReference>
<dbReference type="PANTHER" id="PTHR13832:SF827">
    <property type="entry name" value="PROTEIN PHOSPHATASE 1L"/>
    <property type="match status" value="1"/>
</dbReference>
<proteinExistence type="inferred from homology"/>
<dbReference type="Pfam" id="PF00481">
    <property type="entry name" value="PP2C"/>
    <property type="match status" value="1"/>
</dbReference>
<keyword evidence="2 4" id="KW-0378">Hydrolase</keyword>
<evidence type="ECO:0000313" key="6">
    <source>
        <dbReference type="EMBL" id="KAG7439660.1"/>
    </source>
</evidence>
<keyword evidence="1" id="KW-0479">Metal-binding</keyword>
<dbReference type="InterPro" id="IPR000222">
    <property type="entry name" value="PP2C_BS"/>
</dbReference>
<gene>
    <name evidence="6" type="ORF">BT62DRAFT_912893</name>
</gene>
<dbReference type="InterPro" id="IPR015655">
    <property type="entry name" value="PP2C"/>
</dbReference>
<keyword evidence="3 4" id="KW-0904">Protein phosphatase</keyword>
<keyword evidence="7" id="KW-1185">Reference proteome</keyword>
<dbReference type="SMART" id="SM00332">
    <property type="entry name" value="PP2Cc"/>
    <property type="match status" value="1"/>
</dbReference>
<dbReference type="GO" id="GO:0046872">
    <property type="term" value="F:metal ion binding"/>
    <property type="evidence" value="ECO:0007669"/>
    <property type="project" value="UniProtKB-KW"/>
</dbReference>
<reference evidence="6" key="1">
    <citation type="submission" date="2020-11" db="EMBL/GenBank/DDBJ databases">
        <title>Adaptations for nitrogen fixation in a non-lichenized fungal sporocarp promotes dispersal by wood-feeding termites.</title>
        <authorList>
            <consortium name="DOE Joint Genome Institute"/>
            <person name="Koch R.A."/>
            <person name="Yoon G."/>
            <person name="Arayal U."/>
            <person name="Lail K."/>
            <person name="Amirebrahimi M."/>
            <person name="Labutti K."/>
            <person name="Lipzen A."/>
            <person name="Riley R."/>
            <person name="Barry K."/>
            <person name="Henrissat B."/>
            <person name="Grigoriev I.V."/>
            <person name="Herr J.R."/>
            <person name="Aime M.C."/>
        </authorList>
    </citation>
    <scope>NUCLEOTIDE SEQUENCE</scope>
    <source>
        <strain evidence="6">MCA 3950</strain>
    </source>
</reference>
<feature type="domain" description="PPM-type phosphatase" evidence="5">
    <location>
        <begin position="2"/>
        <end position="388"/>
    </location>
</feature>